<feature type="region of interest" description="Disordered" evidence="17">
    <location>
        <begin position="427"/>
        <end position="469"/>
    </location>
</feature>
<dbReference type="SMART" id="SM01197">
    <property type="entry name" value="FANCL_C"/>
    <property type="match status" value="1"/>
</dbReference>
<dbReference type="PANTHER" id="PTHR12389:SF0">
    <property type="entry name" value="E3 UBIQUITIN-PROTEIN LIGASE LISTERIN"/>
    <property type="match status" value="1"/>
</dbReference>
<comment type="subcellular location">
    <subcellularLocation>
        <location evidence="2">Cytoplasm</location>
        <location evidence="2">Cytosol</location>
    </subcellularLocation>
</comment>
<evidence type="ECO:0000256" key="16">
    <source>
        <dbReference type="RuleBase" id="RU367090"/>
    </source>
</evidence>
<dbReference type="Proteomes" id="UP000305948">
    <property type="component" value="Unassembled WGS sequence"/>
</dbReference>
<dbReference type="GO" id="GO:0016567">
    <property type="term" value="P:protein ubiquitination"/>
    <property type="evidence" value="ECO:0007669"/>
    <property type="project" value="UniProtKB-UniPathway"/>
</dbReference>
<keyword evidence="7" id="KW-0963">Cytoplasm</keyword>
<evidence type="ECO:0000313" key="20">
    <source>
        <dbReference type="Proteomes" id="UP000305948"/>
    </source>
</evidence>
<evidence type="ECO:0000256" key="3">
    <source>
        <dbReference type="ARBA" id="ARBA00004906"/>
    </source>
</evidence>
<dbReference type="GO" id="GO:0072344">
    <property type="term" value="P:rescue of stalled ribosome"/>
    <property type="evidence" value="ECO:0007669"/>
    <property type="project" value="UniProtKB-UniRule"/>
</dbReference>
<evidence type="ECO:0000256" key="13">
    <source>
        <dbReference type="ARBA" id="ARBA00022833"/>
    </source>
</evidence>
<evidence type="ECO:0000256" key="2">
    <source>
        <dbReference type="ARBA" id="ARBA00004514"/>
    </source>
</evidence>
<evidence type="ECO:0000256" key="15">
    <source>
        <dbReference type="PROSITE-ProRule" id="PRU00175"/>
    </source>
</evidence>
<dbReference type="PROSITE" id="PS50089">
    <property type="entry name" value="ZF_RING_2"/>
    <property type="match status" value="1"/>
</dbReference>
<comment type="catalytic activity">
    <reaction evidence="1 16">
        <text>S-ubiquitinyl-[E2 ubiquitin-conjugating enzyme]-L-cysteine + [acceptor protein]-L-lysine = [E2 ubiquitin-conjugating enzyme]-L-cysteine + N(6)-ubiquitinyl-[acceptor protein]-L-lysine.</text>
        <dbReference type="EC" id="2.3.2.27"/>
    </reaction>
</comment>
<evidence type="ECO:0000256" key="1">
    <source>
        <dbReference type="ARBA" id="ARBA00000900"/>
    </source>
</evidence>
<dbReference type="GO" id="GO:0043023">
    <property type="term" value="F:ribosomal large subunit binding"/>
    <property type="evidence" value="ECO:0007669"/>
    <property type="project" value="TreeGrafter"/>
</dbReference>
<keyword evidence="13 16" id="KW-0862">Zinc</keyword>
<evidence type="ECO:0000256" key="7">
    <source>
        <dbReference type="ARBA" id="ARBA00022490"/>
    </source>
</evidence>
<feature type="compositionally biased region" description="Basic residues" evidence="17">
    <location>
        <begin position="33"/>
        <end position="52"/>
    </location>
</feature>
<dbReference type="InterPro" id="IPR039804">
    <property type="entry name" value="RING-CH-C4HC3_LTN1"/>
</dbReference>
<dbReference type="CDD" id="cd16491">
    <property type="entry name" value="RING-CH-C4HC3_LTN1"/>
    <property type="match status" value="1"/>
</dbReference>
<comment type="subunit">
    <text evidence="16">Component of the ribosome quality control complex (RQC).</text>
</comment>
<feature type="region of interest" description="Disordered" evidence="17">
    <location>
        <begin position="1"/>
        <end position="68"/>
    </location>
</feature>
<accession>A0A5C3MVZ1</accession>
<evidence type="ECO:0000256" key="4">
    <source>
        <dbReference type="ARBA" id="ARBA00007997"/>
    </source>
</evidence>
<keyword evidence="20" id="KW-1185">Reference proteome</keyword>
<dbReference type="InterPro" id="IPR013083">
    <property type="entry name" value="Znf_RING/FYVE/PHD"/>
</dbReference>
<name>A0A5C3MVZ1_9AGAM</name>
<dbReference type="Pfam" id="PF13639">
    <property type="entry name" value="zf-RING_2"/>
    <property type="match status" value="1"/>
</dbReference>
<comment type="similarity">
    <text evidence="4 16">Belongs to the LTN1 family.</text>
</comment>
<dbReference type="GO" id="GO:1990112">
    <property type="term" value="C:RQC complex"/>
    <property type="evidence" value="ECO:0007669"/>
    <property type="project" value="UniProtKB-UniRule"/>
</dbReference>
<evidence type="ECO:0000313" key="19">
    <source>
        <dbReference type="EMBL" id="TFK49320.1"/>
    </source>
</evidence>
<feature type="compositionally biased region" description="Acidic residues" evidence="17">
    <location>
        <begin position="434"/>
        <end position="454"/>
    </location>
</feature>
<organism evidence="19 20">
    <name type="scientific">Heliocybe sulcata</name>
    <dbReference type="NCBI Taxonomy" id="5364"/>
    <lineage>
        <taxon>Eukaryota</taxon>
        <taxon>Fungi</taxon>
        <taxon>Dikarya</taxon>
        <taxon>Basidiomycota</taxon>
        <taxon>Agaricomycotina</taxon>
        <taxon>Agaricomycetes</taxon>
        <taxon>Gloeophyllales</taxon>
        <taxon>Gloeophyllaceae</taxon>
        <taxon>Heliocybe</taxon>
    </lineage>
</organism>
<evidence type="ECO:0000256" key="12">
    <source>
        <dbReference type="ARBA" id="ARBA00022786"/>
    </source>
</evidence>
<evidence type="ECO:0000256" key="5">
    <source>
        <dbReference type="ARBA" id="ARBA00012483"/>
    </source>
</evidence>
<dbReference type="GO" id="GO:0008270">
    <property type="term" value="F:zinc ion binding"/>
    <property type="evidence" value="ECO:0007669"/>
    <property type="project" value="UniProtKB-KW"/>
</dbReference>
<dbReference type="InterPro" id="IPR011016">
    <property type="entry name" value="Znf_RING-CH"/>
</dbReference>
<evidence type="ECO:0000256" key="11">
    <source>
        <dbReference type="ARBA" id="ARBA00022771"/>
    </source>
</evidence>
<feature type="compositionally biased region" description="Basic residues" evidence="17">
    <location>
        <begin position="266"/>
        <end position="275"/>
    </location>
</feature>
<dbReference type="Gene3D" id="3.30.40.10">
    <property type="entry name" value="Zinc/RING finger domain, C3HC4 (zinc finger)"/>
    <property type="match status" value="1"/>
</dbReference>
<dbReference type="EC" id="2.3.2.27" evidence="5 16"/>
<feature type="region of interest" description="Disordered" evidence="17">
    <location>
        <begin position="262"/>
        <end position="299"/>
    </location>
</feature>
<evidence type="ECO:0000256" key="9">
    <source>
        <dbReference type="ARBA" id="ARBA00022723"/>
    </source>
</evidence>
<dbReference type="STRING" id="5364.A0A5C3MVZ1"/>
<gene>
    <name evidence="19" type="ORF">OE88DRAFT_1713557</name>
</gene>
<comment type="pathway">
    <text evidence="3 16">Protein modification; protein ubiquitination.</text>
</comment>
<evidence type="ECO:0000259" key="18">
    <source>
        <dbReference type="PROSITE" id="PS50089"/>
    </source>
</evidence>
<comment type="function">
    <text evidence="14">E3 ubiquitin-protein ligase component of the ribosome quality control complex (RQC), a ribosome-associated complex that mediates ubiquitination and extraction of incompletely synthesized nascent chains for proteasomal degradation. Mediates ubiquitination of proteins derived from mRNAs lacking stop codons (non-stop proteins) and other translation arrest products induced by poly-lysine sequences and tandem rare codons. Ubiquitination leads to CDC48 recruitment for extraction and degradation of the incomplete translation product. May indirectly play a role in chromatin function and transcription.</text>
</comment>
<evidence type="ECO:0000256" key="8">
    <source>
        <dbReference type="ARBA" id="ARBA00022679"/>
    </source>
</evidence>
<dbReference type="EMBL" id="ML213516">
    <property type="protein sequence ID" value="TFK49320.1"/>
    <property type="molecule type" value="Genomic_DNA"/>
</dbReference>
<dbReference type="FunFam" id="3.30.40.10:FF:000038">
    <property type="entry name" value="E3 ubiquitin-protein ligase listerin"/>
    <property type="match status" value="1"/>
</dbReference>
<dbReference type="GO" id="GO:0005829">
    <property type="term" value="C:cytosol"/>
    <property type="evidence" value="ECO:0007669"/>
    <property type="project" value="UniProtKB-SubCell"/>
</dbReference>
<dbReference type="InterPro" id="IPR001841">
    <property type="entry name" value="Znf_RING"/>
</dbReference>
<dbReference type="InterPro" id="IPR054477">
    <property type="entry name" value="LTN1_E3_ligase_6th"/>
</dbReference>
<dbReference type="Pfam" id="PF22999">
    <property type="entry name" value="LTN1_E3_ligase_6th"/>
    <property type="match status" value="1"/>
</dbReference>
<dbReference type="GO" id="GO:1990116">
    <property type="term" value="P:ribosome-associated ubiquitin-dependent protein catabolic process"/>
    <property type="evidence" value="ECO:0007669"/>
    <property type="project" value="UniProtKB-UniRule"/>
</dbReference>
<evidence type="ECO:0000256" key="14">
    <source>
        <dbReference type="ARBA" id="ARBA00055150"/>
    </source>
</evidence>
<sequence length="1757" mass="194328">MAKSHKSSASSATKKKHARKAGGPQPQDPALKNQKKDKTKGKGKNKEPRKKVYIPPYKPPPPQPDPLDTFGLAKQLPPELLVVLRSLKKKDSVTKAKALEELRDAWVEKAVRERDEEAGTVTTLVLMLPVWAHHIPSLFFSPSRRIRLLATTVHASLLRLSAFRVEFLTYITDVASPDQISYVLGTWCMAASDPDRLVSRYARQSFEDFVTLTPSTNASTSRLVLNESTMASLLAMISRTALDPAGVYLQFHPPIISVEAVVPGRKGGKQPHARQPKRDEETSTRAKPEDEEESEDDRKARLRIGALGALRWVLDIRKASGTQDQGQEPRKDLREILSSRVLWTCLHEGLSAPWISDLPSFGYNQPGVRRSAWLLLQSVESKELLPVLSTAVLRSAWVEGDAGVRSGMWQPLMMFLKSYPEAWMIDASSTSSSQDEDEGSGSEDETGDEEEDESASAPATGETSEKASAVTGRSQAYTEFLHFLSTGCSNSPLQGCPTVVIVLSTLPASFLTQPSLPGALEELFVAFWDALDSRALSGLDRDKASAAFLEAVLECTLFLVRRVRQDPAFQGEEGVEGVSRGVVESQFRKVMEELLAQRLKIDEVAGGSILAKQLGALETIDEELFTAAWTPIANTAHSGDIVNTQATRFVAVTLRGFWDAFREGSKARDATASLIRELVERAIANLKARVSEGEGKDGEGLMIESVMEVMSEILSADSGISAEIDEAIQGHVAQLVTTAPSLLLTYLVRRGDVERVVEVWHQVLDTVSGKDTQNLATSLKPFLGAEMPAYLEPEDGEMDEAFGKLLADEREGEVVQKVLRNPKPFLSSSCVKGIVENLTSAFGAQLQQALRDSVVAMEPFERVLGLLRSALSSNGEAEVDVSVALRLFPDLAVFGWLLPRYMKETGERGESAFDVAREMWREGEKRYETEAREVVRAVFVGRLRDLVVDTEVVATPGNVLDMVAEGVPGLYIHPMDVIPGPDTLRQTLEALPTYTENPSAAVVTNLIPPPSLLEDTPTISPEYDIQGYSRYGRVTTALARIFSSDRQSAKEHIWAVQHLLAGATYAEDAIHLQEERNPLCSRQVSKAELQTFISRVQLVAAYLLVPDNEEGWHAKVVSRVQDKAEPTSSISFLAHVIRYASEKDSPREARIVYAALQPIMGSASKEDGDQWILLARKMAPLASMAIVSSVTKLGPEPPRLDRYRNELAAGVLGIRAAKANEEGLWTLMRLAAAAPDPDSDVVFLPQLRAVNLVKACQGWVESDEDIEEEVESVMTLVLYHLAPILQGVPGGHWDFIFDVTENNLENCSFNDESSLVTLARTLWLVTAIQDLATTNKSLRAVWEERRQSVLTLVRDLVASRETSGDSTKPQSICLELAMSIIQDLPQSLLDDKTLPSMCRILLGTSTEAQKMAYQLLQESTQKYTENLVIEAGVDTEATVKCELPVELVDILQRGLLDDDDYVPKDPFGYFLAWMAAFDLFSNASFRVKSGYIQHLRSLDVISAKFVPYVFNALGLYGGPRSTFRLDPWAVDEYYISVSDPETPFSVPLQAAHLYYRSLLIIPSLIRSWLQECKDRSLSTTVTTFTSQHYSPVIIATEFARVKSPDATSELEHENLAIKVAAAVNEVTASWAVDEHQLEISMKLPTDWPLHPIQVRDSKKVGVEESRWRAWVLGVQQIMSSKNGSIVDGLSLFKKNVSLHFEGQVECAICYSIISPMDYSLPKKPCKTCKNRFHSTCLYKWFNTSHSSTCPLCRSEIF</sequence>
<reference evidence="19 20" key="1">
    <citation type="journal article" date="2019" name="Nat. Ecol. Evol.">
        <title>Megaphylogeny resolves global patterns of mushroom evolution.</title>
        <authorList>
            <person name="Varga T."/>
            <person name="Krizsan K."/>
            <person name="Foldi C."/>
            <person name="Dima B."/>
            <person name="Sanchez-Garcia M."/>
            <person name="Sanchez-Ramirez S."/>
            <person name="Szollosi G.J."/>
            <person name="Szarkandi J.G."/>
            <person name="Papp V."/>
            <person name="Albert L."/>
            <person name="Andreopoulos W."/>
            <person name="Angelini C."/>
            <person name="Antonin V."/>
            <person name="Barry K.W."/>
            <person name="Bougher N.L."/>
            <person name="Buchanan P."/>
            <person name="Buyck B."/>
            <person name="Bense V."/>
            <person name="Catcheside P."/>
            <person name="Chovatia M."/>
            <person name="Cooper J."/>
            <person name="Damon W."/>
            <person name="Desjardin D."/>
            <person name="Finy P."/>
            <person name="Geml J."/>
            <person name="Haridas S."/>
            <person name="Hughes K."/>
            <person name="Justo A."/>
            <person name="Karasinski D."/>
            <person name="Kautmanova I."/>
            <person name="Kiss B."/>
            <person name="Kocsube S."/>
            <person name="Kotiranta H."/>
            <person name="LaButti K.M."/>
            <person name="Lechner B.E."/>
            <person name="Liimatainen K."/>
            <person name="Lipzen A."/>
            <person name="Lukacs Z."/>
            <person name="Mihaltcheva S."/>
            <person name="Morgado L.N."/>
            <person name="Niskanen T."/>
            <person name="Noordeloos M.E."/>
            <person name="Ohm R.A."/>
            <person name="Ortiz-Santana B."/>
            <person name="Ovrebo C."/>
            <person name="Racz N."/>
            <person name="Riley R."/>
            <person name="Savchenko A."/>
            <person name="Shiryaev A."/>
            <person name="Soop K."/>
            <person name="Spirin V."/>
            <person name="Szebenyi C."/>
            <person name="Tomsovsky M."/>
            <person name="Tulloss R.E."/>
            <person name="Uehling J."/>
            <person name="Grigoriev I.V."/>
            <person name="Vagvolgyi C."/>
            <person name="Papp T."/>
            <person name="Martin F.M."/>
            <person name="Miettinen O."/>
            <person name="Hibbett D.S."/>
            <person name="Nagy L.G."/>
        </authorList>
    </citation>
    <scope>NUCLEOTIDE SEQUENCE [LARGE SCALE GENOMIC DNA]</scope>
    <source>
        <strain evidence="19 20">OMC1185</strain>
    </source>
</reference>
<dbReference type="Pfam" id="PF22958">
    <property type="entry name" value="Ltn1_1st"/>
    <property type="match status" value="1"/>
</dbReference>
<dbReference type="InterPro" id="IPR054476">
    <property type="entry name" value="Ltn1_N"/>
</dbReference>
<dbReference type="SUPFAM" id="SSF57850">
    <property type="entry name" value="RING/U-box"/>
    <property type="match status" value="1"/>
</dbReference>
<dbReference type="UniPathway" id="UPA00143"/>
<evidence type="ECO:0000256" key="6">
    <source>
        <dbReference type="ARBA" id="ARBA00017157"/>
    </source>
</evidence>
<dbReference type="InterPro" id="IPR054478">
    <property type="entry name" value="LTN1_UBC"/>
</dbReference>
<evidence type="ECO:0000256" key="17">
    <source>
        <dbReference type="SAM" id="MobiDB-lite"/>
    </source>
</evidence>
<dbReference type="PANTHER" id="PTHR12389">
    <property type="entry name" value="ZINC FINGER PROTEIN 294"/>
    <property type="match status" value="1"/>
</dbReference>
<feature type="compositionally biased region" description="Basic and acidic residues" evidence="17">
    <location>
        <begin position="276"/>
        <end position="288"/>
    </location>
</feature>
<feature type="domain" description="RING-type" evidence="18">
    <location>
        <begin position="1706"/>
        <end position="1753"/>
    </location>
</feature>
<protein>
    <recommendedName>
        <fullName evidence="6 16">E3 ubiquitin-protein ligase listerin</fullName>
        <ecNumber evidence="5 16">2.3.2.27</ecNumber>
    </recommendedName>
    <alternativeName>
        <fullName evidence="16">RING-type E3 ubiquitin transferase listerin</fullName>
    </alternativeName>
</protein>
<dbReference type="GO" id="GO:0061630">
    <property type="term" value="F:ubiquitin protein ligase activity"/>
    <property type="evidence" value="ECO:0007669"/>
    <property type="project" value="UniProtKB-UniRule"/>
</dbReference>
<keyword evidence="10" id="KW-0677">Repeat</keyword>
<keyword evidence="11 15" id="KW-0863">Zinc-finger</keyword>
<proteinExistence type="inferred from homology"/>
<keyword evidence="12 16" id="KW-0833">Ubl conjugation pathway</keyword>
<dbReference type="InterPro" id="IPR039795">
    <property type="entry name" value="LTN1/Rkr1"/>
</dbReference>
<dbReference type="OrthoDB" id="6108at2759"/>
<comment type="function">
    <text evidence="16">E3 ubiquitin-protein ligase. Component of the ribosome quality control complex (RQC), a ribosome-associated complex that mediates ubiquitination and extraction of incompletely synthesized nascent chains for proteasomal degradation.</text>
</comment>
<dbReference type="Pfam" id="PF23009">
    <property type="entry name" value="UBC_like"/>
    <property type="match status" value="1"/>
</dbReference>
<keyword evidence="9 16" id="KW-0479">Metal-binding</keyword>
<dbReference type="SMART" id="SM00744">
    <property type="entry name" value="RINGv"/>
    <property type="match status" value="1"/>
</dbReference>
<evidence type="ECO:0000256" key="10">
    <source>
        <dbReference type="ARBA" id="ARBA00022737"/>
    </source>
</evidence>
<keyword evidence="8 16" id="KW-0808">Transferase</keyword>
<feature type="compositionally biased region" description="Pro residues" evidence="17">
    <location>
        <begin position="56"/>
        <end position="65"/>
    </location>
</feature>